<dbReference type="InterPro" id="IPR027417">
    <property type="entry name" value="P-loop_NTPase"/>
</dbReference>
<feature type="transmembrane region" description="Helical" evidence="7">
    <location>
        <begin position="37"/>
        <end position="57"/>
    </location>
</feature>
<dbReference type="InterPro" id="IPR017871">
    <property type="entry name" value="ABC_transporter-like_CS"/>
</dbReference>
<dbReference type="InterPro" id="IPR003593">
    <property type="entry name" value="AAA+_ATPase"/>
</dbReference>
<dbReference type="PROSITE" id="PS50893">
    <property type="entry name" value="ABC_TRANSPORTER_2"/>
    <property type="match status" value="1"/>
</dbReference>
<protein>
    <submittedName>
        <fullName evidence="10">ABC transporter ATP-binding protein</fullName>
    </submittedName>
</protein>
<name>A0ABU3CW53_9FLAO</name>
<feature type="transmembrane region" description="Helical" evidence="7">
    <location>
        <begin position="150"/>
        <end position="173"/>
    </location>
</feature>
<evidence type="ECO:0000256" key="3">
    <source>
        <dbReference type="ARBA" id="ARBA00022741"/>
    </source>
</evidence>
<dbReference type="Gene3D" id="1.20.1560.10">
    <property type="entry name" value="ABC transporter type 1, transmembrane domain"/>
    <property type="match status" value="1"/>
</dbReference>
<feature type="transmembrane region" description="Helical" evidence="7">
    <location>
        <begin position="77"/>
        <end position="94"/>
    </location>
</feature>
<dbReference type="EMBL" id="JAVRHP010000046">
    <property type="protein sequence ID" value="MDT0650501.1"/>
    <property type="molecule type" value="Genomic_DNA"/>
</dbReference>
<dbReference type="RefSeq" id="WP_311484681.1">
    <property type="nucleotide sequence ID" value="NZ_JAVRHP010000046.1"/>
</dbReference>
<reference evidence="10 11" key="1">
    <citation type="submission" date="2023-09" db="EMBL/GenBank/DDBJ databases">
        <authorList>
            <person name="Rey-Velasco X."/>
        </authorList>
    </citation>
    <scope>NUCLEOTIDE SEQUENCE [LARGE SCALE GENOMIC DNA]</scope>
    <source>
        <strain evidence="10 11">F297</strain>
    </source>
</reference>
<evidence type="ECO:0000256" key="7">
    <source>
        <dbReference type="SAM" id="Phobius"/>
    </source>
</evidence>
<evidence type="ECO:0000256" key="2">
    <source>
        <dbReference type="ARBA" id="ARBA00022692"/>
    </source>
</evidence>
<gene>
    <name evidence="10" type="ORF">RM529_10105</name>
</gene>
<dbReference type="GO" id="GO:0005524">
    <property type="term" value="F:ATP binding"/>
    <property type="evidence" value="ECO:0007669"/>
    <property type="project" value="UniProtKB-KW"/>
</dbReference>
<dbReference type="SUPFAM" id="SSF52540">
    <property type="entry name" value="P-loop containing nucleoside triphosphate hydrolases"/>
    <property type="match status" value="1"/>
</dbReference>
<dbReference type="InterPro" id="IPR039421">
    <property type="entry name" value="Type_1_exporter"/>
</dbReference>
<keyword evidence="11" id="KW-1185">Reference proteome</keyword>
<evidence type="ECO:0000313" key="10">
    <source>
        <dbReference type="EMBL" id="MDT0650501.1"/>
    </source>
</evidence>
<keyword evidence="3" id="KW-0547">Nucleotide-binding</keyword>
<feature type="transmembrane region" description="Helical" evidence="7">
    <location>
        <begin position="299"/>
        <end position="324"/>
    </location>
</feature>
<dbReference type="PROSITE" id="PS50929">
    <property type="entry name" value="ABC_TM1F"/>
    <property type="match status" value="1"/>
</dbReference>
<dbReference type="InterPro" id="IPR011527">
    <property type="entry name" value="ABC1_TM_dom"/>
</dbReference>
<dbReference type="PANTHER" id="PTHR43394:SF1">
    <property type="entry name" value="ATP-BINDING CASSETTE SUB-FAMILY B MEMBER 10, MITOCHONDRIAL"/>
    <property type="match status" value="1"/>
</dbReference>
<comment type="caution">
    <text evidence="10">The sequence shown here is derived from an EMBL/GenBank/DDBJ whole genome shotgun (WGS) entry which is preliminary data.</text>
</comment>
<feature type="domain" description="ABC transmembrane type-1" evidence="9">
    <location>
        <begin position="39"/>
        <end position="325"/>
    </location>
</feature>
<dbReference type="InterPro" id="IPR003439">
    <property type="entry name" value="ABC_transporter-like_ATP-bd"/>
</dbReference>
<evidence type="ECO:0000259" key="9">
    <source>
        <dbReference type="PROSITE" id="PS50929"/>
    </source>
</evidence>
<feature type="transmembrane region" description="Helical" evidence="7">
    <location>
        <begin position="268"/>
        <end position="287"/>
    </location>
</feature>
<dbReference type="Pfam" id="PF00005">
    <property type="entry name" value="ABC_tran"/>
    <property type="match status" value="1"/>
</dbReference>
<dbReference type="SMART" id="SM00382">
    <property type="entry name" value="AAA"/>
    <property type="match status" value="1"/>
</dbReference>
<evidence type="ECO:0000256" key="1">
    <source>
        <dbReference type="ARBA" id="ARBA00004651"/>
    </source>
</evidence>
<dbReference type="Gene3D" id="3.40.50.300">
    <property type="entry name" value="P-loop containing nucleotide triphosphate hydrolases"/>
    <property type="match status" value="1"/>
</dbReference>
<dbReference type="Pfam" id="PF00664">
    <property type="entry name" value="ABC_membrane"/>
    <property type="match status" value="1"/>
</dbReference>
<sequence>MASFNFNKFKEFNWRKTLQELHIGETILLTWSISKKLTIITISLLVLENLAWLGSIYMLKELVDIAATPGNEQAERLLNAVILTGLISISYACIKSISSYYSEIQAAKVNHCVDQKIHAHIVQLDYSFYENPEYFDVLKRAREAAIDKPFSVVSNMFTILKNLIMVASVGYILVSIDWLLLPLLGMFVVPILISRIIFSDRAFQLYLKNTSLEREAGYLSSLLTGENVAKEIRTFTLGDFIFTKYVKIREHLISEQLHLSRKRSINELFTTGIGTAAFFGVTAYIVFGTLNGDSSVGDIAVFLVVFPQSFMIMQSLVAAIGSFYRDSRYVSLIFELFQFEPKIENNISKASLNNGELIMKNVSFRYPNTNHNILENISLRIPKGSIVAIVGTNGAGKTSIIKLLCKLYEPTDGSIYFGGNDIREYSPAQYRKQVSTVFQDFVKYNLTVRENISFGDIHKTPTEENILQAAINAGADDFIKKFPKKYDTVLGRIFNEGQEISQGQWQKIAIARALYSDSSLLIFDEATSALDAIAETALFNTFRERIGERAALVISHRISTIRQADYIYVMSDKRIVESGTHTELLQRNGTYAALYENSHDQEVLLT</sequence>
<keyword evidence="2 7" id="KW-0812">Transmembrane</keyword>
<evidence type="ECO:0000256" key="4">
    <source>
        <dbReference type="ARBA" id="ARBA00022840"/>
    </source>
</evidence>
<dbReference type="InterPro" id="IPR036640">
    <property type="entry name" value="ABC1_TM_sf"/>
</dbReference>
<dbReference type="SUPFAM" id="SSF90123">
    <property type="entry name" value="ABC transporter transmembrane region"/>
    <property type="match status" value="1"/>
</dbReference>
<keyword evidence="5 7" id="KW-1133">Transmembrane helix</keyword>
<feature type="domain" description="ABC transporter" evidence="8">
    <location>
        <begin position="357"/>
        <end position="597"/>
    </location>
</feature>
<keyword evidence="6 7" id="KW-0472">Membrane</keyword>
<evidence type="ECO:0000259" key="8">
    <source>
        <dbReference type="PROSITE" id="PS50893"/>
    </source>
</evidence>
<evidence type="ECO:0000256" key="6">
    <source>
        <dbReference type="ARBA" id="ARBA00023136"/>
    </source>
</evidence>
<dbReference type="PANTHER" id="PTHR43394">
    <property type="entry name" value="ATP-DEPENDENT PERMEASE MDL1, MITOCHONDRIAL"/>
    <property type="match status" value="1"/>
</dbReference>
<feature type="transmembrane region" description="Helical" evidence="7">
    <location>
        <begin position="179"/>
        <end position="198"/>
    </location>
</feature>
<keyword evidence="4 10" id="KW-0067">ATP-binding</keyword>
<organism evidence="10 11">
    <name type="scientific">Autumnicola edwardsiae</name>
    <dbReference type="NCBI Taxonomy" id="3075594"/>
    <lineage>
        <taxon>Bacteria</taxon>
        <taxon>Pseudomonadati</taxon>
        <taxon>Bacteroidota</taxon>
        <taxon>Flavobacteriia</taxon>
        <taxon>Flavobacteriales</taxon>
        <taxon>Flavobacteriaceae</taxon>
        <taxon>Autumnicola</taxon>
    </lineage>
</organism>
<dbReference type="PROSITE" id="PS00211">
    <property type="entry name" value="ABC_TRANSPORTER_1"/>
    <property type="match status" value="1"/>
</dbReference>
<evidence type="ECO:0000256" key="5">
    <source>
        <dbReference type="ARBA" id="ARBA00022989"/>
    </source>
</evidence>
<accession>A0ABU3CW53</accession>
<proteinExistence type="predicted"/>
<evidence type="ECO:0000313" key="11">
    <source>
        <dbReference type="Proteomes" id="UP001248819"/>
    </source>
</evidence>
<dbReference type="Proteomes" id="UP001248819">
    <property type="component" value="Unassembled WGS sequence"/>
</dbReference>
<comment type="subcellular location">
    <subcellularLocation>
        <location evidence="1">Cell membrane</location>
        <topology evidence="1">Multi-pass membrane protein</topology>
    </subcellularLocation>
</comment>